<dbReference type="AlphaFoldDB" id="A0A914CDS6"/>
<dbReference type="GO" id="GO:0008654">
    <property type="term" value="P:phospholipid biosynthetic process"/>
    <property type="evidence" value="ECO:0007669"/>
    <property type="project" value="InterPro"/>
</dbReference>
<accession>A0A914CDS6</accession>
<dbReference type="Proteomes" id="UP000887540">
    <property type="component" value="Unplaced"/>
</dbReference>
<sequence>MNFFGWSSLFGESDSGKTYGATGLKIQSPAVKNDGTSLTADFEYQRNRIENNDGTMTIVPEKHHYKFKTELRPKKTGLLLVGLGGNNGSTVVGATIANREKMTWRTRNGEQKANYFGSITQSTTIHVGYDGQKQVYLPFKSLLPMVEPNDLIIDGWDINNANLYEAMLRAKVGLPYFKDHKKGNENYGSLI</sequence>
<reference evidence="2" key="1">
    <citation type="submission" date="2022-11" db="UniProtKB">
        <authorList>
            <consortium name="WormBaseParasite"/>
        </authorList>
    </citation>
    <scope>IDENTIFICATION</scope>
</reference>
<dbReference type="PANTHER" id="PTHR11510">
    <property type="entry name" value="MYO-INOSITOL-1 PHOSPHATE SYNTHASE"/>
    <property type="match status" value="1"/>
</dbReference>
<keyword evidence="1" id="KW-1185">Reference proteome</keyword>
<organism evidence="1 2">
    <name type="scientific">Acrobeloides nanus</name>
    <dbReference type="NCBI Taxonomy" id="290746"/>
    <lineage>
        <taxon>Eukaryota</taxon>
        <taxon>Metazoa</taxon>
        <taxon>Ecdysozoa</taxon>
        <taxon>Nematoda</taxon>
        <taxon>Chromadorea</taxon>
        <taxon>Rhabditida</taxon>
        <taxon>Tylenchina</taxon>
        <taxon>Cephalobomorpha</taxon>
        <taxon>Cephaloboidea</taxon>
        <taxon>Cephalobidae</taxon>
        <taxon>Acrobeloides</taxon>
    </lineage>
</organism>
<dbReference type="GO" id="GO:0004512">
    <property type="term" value="F:inositol-3-phosphate synthase activity"/>
    <property type="evidence" value="ECO:0007669"/>
    <property type="project" value="InterPro"/>
</dbReference>
<dbReference type="GO" id="GO:0006021">
    <property type="term" value="P:inositol biosynthetic process"/>
    <property type="evidence" value="ECO:0007669"/>
    <property type="project" value="InterPro"/>
</dbReference>
<dbReference type="WBParaSite" id="ACRNAN_Path_840.g3236.t1">
    <property type="protein sequence ID" value="ACRNAN_Path_840.g3236.t1"/>
    <property type="gene ID" value="ACRNAN_Path_840.g3236"/>
</dbReference>
<protein>
    <submittedName>
        <fullName evidence="2">Inositol-3-phosphate synthase</fullName>
    </submittedName>
</protein>
<dbReference type="Pfam" id="PF07994">
    <property type="entry name" value="NAD_binding_5"/>
    <property type="match status" value="1"/>
</dbReference>
<evidence type="ECO:0000313" key="2">
    <source>
        <dbReference type="WBParaSite" id="ACRNAN_Path_840.g3236.t1"/>
    </source>
</evidence>
<dbReference type="InterPro" id="IPR036291">
    <property type="entry name" value="NAD(P)-bd_dom_sf"/>
</dbReference>
<name>A0A914CDS6_9BILA</name>
<dbReference type="Gene3D" id="3.40.50.720">
    <property type="entry name" value="NAD(P)-binding Rossmann-like Domain"/>
    <property type="match status" value="1"/>
</dbReference>
<dbReference type="InterPro" id="IPR002587">
    <property type="entry name" value="Myo-inos-1-P_Synthase"/>
</dbReference>
<evidence type="ECO:0000313" key="1">
    <source>
        <dbReference type="Proteomes" id="UP000887540"/>
    </source>
</evidence>
<dbReference type="SUPFAM" id="SSF51735">
    <property type="entry name" value="NAD(P)-binding Rossmann-fold domains"/>
    <property type="match status" value="1"/>
</dbReference>
<proteinExistence type="predicted"/>